<dbReference type="RefSeq" id="WP_274325887.1">
    <property type="nucleotide sequence ID" value="NZ_CP118158.1"/>
</dbReference>
<protein>
    <submittedName>
        <fullName evidence="2">N-acetylneuraminate synthase family protein</fullName>
    </submittedName>
</protein>
<evidence type="ECO:0000259" key="1">
    <source>
        <dbReference type="PROSITE" id="PS50844"/>
    </source>
</evidence>
<dbReference type="InterPro" id="IPR036732">
    <property type="entry name" value="AFP_Neu5c_C_sf"/>
</dbReference>
<dbReference type="PANTHER" id="PTHR42966">
    <property type="entry name" value="N-ACETYLNEURAMINATE SYNTHASE"/>
    <property type="match status" value="1"/>
</dbReference>
<dbReference type="SUPFAM" id="SSF51269">
    <property type="entry name" value="AFP III-like domain"/>
    <property type="match status" value="1"/>
</dbReference>
<dbReference type="Gene3D" id="3.20.20.70">
    <property type="entry name" value="Aldolase class I"/>
    <property type="match status" value="1"/>
</dbReference>
<evidence type="ECO:0000313" key="3">
    <source>
        <dbReference type="Proteomes" id="UP001596432"/>
    </source>
</evidence>
<name>A0ABD5Y3J4_9EURY</name>
<dbReference type="Gene3D" id="3.90.1210.10">
    <property type="entry name" value="Antifreeze-like/N-acetylneuraminic acid synthase C-terminal domain"/>
    <property type="match status" value="1"/>
</dbReference>
<evidence type="ECO:0000313" key="2">
    <source>
        <dbReference type="EMBL" id="MFC7140329.1"/>
    </source>
</evidence>
<dbReference type="AlphaFoldDB" id="A0ABD5Y3J4"/>
<accession>A0ABD5Y3J4</accession>
<dbReference type="InterPro" id="IPR013785">
    <property type="entry name" value="Aldolase_TIM"/>
</dbReference>
<dbReference type="InterPro" id="IPR013132">
    <property type="entry name" value="PseI/NeuA/B-like_N"/>
</dbReference>
<reference evidence="2 3" key="1">
    <citation type="journal article" date="2019" name="Int. J. Syst. Evol. Microbiol.">
        <title>The Global Catalogue of Microorganisms (GCM) 10K type strain sequencing project: providing services to taxonomists for standard genome sequencing and annotation.</title>
        <authorList>
            <consortium name="The Broad Institute Genomics Platform"/>
            <consortium name="The Broad Institute Genome Sequencing Center for Infectious Disease"/>
            <person name="Wu L."/>
            <person name="Ma J."/>
        </authorList>
    </citation>
    <scope>NUCLEOTIDE SEQUENCE [LARGE SCALE GENOMIC DNA]</scope>
    <source>
        <strain evidence="2 3">XZYJT29</strain>
    </source>
</reference>
<dbReference type="PROSITE" id="PS50844">
    <property type="entry name" value="AFP_LIKE"/>
    <property type="match status" value="1"/>
</dbReference>
<gene>
    <name evidence="2" type="ORF">ACFQMA_10885</name>
</gene>
<dbReference type="InterPro" id="IPR006190">
    <property type="entry name" value="SAF_AFP_Neu5Ac"/>
</dbReference>
<dbReference type="CDD" id="cd11615">
    <property type="entry name" value="SAF_NeuB_like"/>
    <property type="match status" value="1"/>
</dbReference>
<dbReference type="Proteomes" id="UP001596432">
    <property type="component" value="Unassembled WGS sequence"/>
</dbReference>
<dbReference type="Pfam" id="PF08666">
    <property type="entry name" value="SAF"/>
    <property type="match status" value="1"/>
</dbReference>
<feature type="domain" description="AFP-like" evidence="1">
    <location>
        <begin position="302"/>
        <end position="357"/>
    </location>
</feature>
<dbReference type="SMART" id="SM00858">
    <property type="entry name" value="SAF"/>
    <property type="match status" value="1"/>
</dbReference>
<dbReference type="InterPro" id="IPR051690">
    <property type="entry name" value="PseI-like"/>
</dbReference>
<dbReference type="EMBL" id="JBHTAS010000001">
    <property type="protein sequence ID" value="MFC7140329.1"/>
    <property type="molecule type" value="Genomic_DNA"/>
</dbReference>
<keyword evidence="3" id="KW-1185">Reference proteome</keyword>
<sequence>MKINDTTVTELEKPYLIAEIGVNYFDIAEQRKIPPLEAAKQMVAKAAEAGADAVKFQSYSADRLASENSPAYWNTEEEETENQYDLFAQFDNFGAAEFEEIAEWTARNYEVEFMSTPFDSHAVDYLEDLVPVYKVASADITNHPLLREIAAKGKPVLLSTGASTVGEIDEAIQVIEDEQPDAEICLLHCILQYPTDEENANLEMIEHLNDAFPEHLVGYSDHVPPDDSMITLLNATVKGAQIIEKHFTLDKTLRGNDHYHAMDPGDIRAFIENHDRFVETSGDRTKEPIPAEQDSRTHARRSLVAAVAIEEGDCIRRDDIAIKRPGTGIEPKRFDEVIGRTARRDIERDQILTWEDI</sequence>
<dbReference type="InterPro" id="IPR057736">
    <property type="entry name" value="SAF_PseI/NeuA/NeuB"/>
</dbReference>
<organism evidence="2 3">
    <name type="scientific">Halosimplex aquaticum</name>
    <dbReference type="NCBI Taxonomy" id="3026162"/>
    <lineage>
        <taxon>Archaea</taxon>
        <taxon>Methanobacteriati</taxon>
        <taxon>Methanobacteriota</taxon>
        <taxon>Stenosarchaea group</taxon>
        <taxon>Halobacteria</taxon>
        <taxon>Halobacteriales</taxon>
        <taxon>Haloarculaceae</taxon>
        <taxon>Halosimplex</taxon>
    </lineage>
</organism>
<proteinExistence type="predicted"/>
<comment type="caution">
    <text evidence="2">The sequence shown here is derived from an EMBL/GenBank/DDBJ whole genome shotgun (WGS) entry which is preliminary data.</text>
</comment>
<dbReference type="Pfam" id="PF03102">
    <property type="entry name" value="NeuB"/>
    <property type="match status" value="1"/>
</dbReference>
<dbReference type="GeneID" id="78820617"/>
<dbReference type="InterPro" id="IPR013974">
    <property type="entry name" value="SAF"/>
</dbReference>
<dbReference type="SUPFAM" id="SSF51569">
    <property type="entry name" value="Aldolase"/>
    <property type="match status" value="1"/>
</dbReference>
<dbReference type="PANTHER" id="PTHR42966:SF1">
    <property type="entry name" value="SIALIC ACID SYNTHASE"/>
    <property type="match status" value="1"/>
</dbReference>